<organism evidence="2 3">
    <name type="scientific">Arcanobacterium wilhelmae</name>
    <dbReference type="NCBI Taxonomy" id="1803177"/>
    <lineage>
        <taxon>Bacteria</taxon>
        <taxon>Bacillati</taxon>
        <taxon>Actinomycetota</taxon>
        <taxon>Actinomycetes</taxon>
        <taxon>Actinomycetales</taxon>
        <taxon>Actinomycetaceae</taxon>
        <taxon>Arcanobacterium</taxon>
    </lineage>
</organism>
<comment type="caution">
    <text evidence="2">The sequence shown here is derived from an EMBL/GenBank/DDBJ whole genome shotgun (WGS) entry which is preliminary data.</text>
</comment>
<reference evidence="2 3" key="1">
    <citation type="submission" date="2023-07" db="EMBL/GenBank/DDBJ databases">
        <title>Sequencing the genomes of 1000 actinobacteria strains.</title>
        <authorList>
            <person name="Klenk H.-P."/>
        </authorList>
    </citation>
    <scope>NUCLEOTIDE SEQUENCE [LARGE SCALE GENOMIC DNA]</scope>
    <source>
        <strain evidence="2 3">DSM 102162</strain>
    </source>
</reference>
<evidence type="ECO:0000313" key="2">
    <source>
        <dbReference type="EMBL" id="MDP9801724.1"/>
    </source>
</evidence>
<keyword evidence="1" id="KW-0472">Membrane</keyword>
<dbReference type="RefSeq" id="WP_278060017.1">
    <property type="nucleotide sequence ID" value="NZ_CP121247.1"/>
</dbReference>
<protein>
    <submittedName>
        <fullName evidence="2">Uncharacterized protein</fullName>
    </submittedName>
</protein>
<dbReference type="Proteomes" id="UP001235966">
    <property type="component" value="Unassembled WGS sequence"/>
</dbReference>
<evidence type="ECO:0000313" key="3">
    <source>
        <dbReference type="Proteomes" id="UP001235966"/>
    </source>
</evidence>
<gene>
    <name evidence="2" type="ORF">J2S49_001800</name>
</gene>
<evidence type="ECO:0000256" key="1">
    <source>
        <dbReference type="SAM" id="Phobius"/>
    </source>
</evidence>
<keyword evidence="3" id="KW-1185">Reference proteome</keyword>
<proteinExistence type="predicted"/>
<sequence>MNVNDVAMFSLVGVFFLVVIGGIVFSFLGKNKGHWDERSRVRGQMRKRGWKVADTVGDIAKFFAVNDRYTLMDRALAPDVPGLMAVEGKSGETEWKTAVTISPDDGAQLLVSATLAQRPDGSIGALDEARLDRTDGGFAIFSDQGEASWLADGTESGQFPPYLTHDLLDWLYRWESAEAVHFAGEQVTARLTPEASRRDLVELVDESSRAIGTTIGLLPPIAWA</sequence>
<keyword evidence="1" id="KW-0812">Transmembrane</keyword>
<accession>A0ABT9NDE3</accession>
<keyword evidence="1" id="KW-1133">Transmembrane helix</keyword>
<dbReference type="EMBL" id="JAUSQW010000001">
    <property type="protein sequence ID" value="MDP9801724.1"/>
    <property type="molecule type" value="Genomic_DNA"/>
</dbReference>
<name>A0ABT9NDE3_9ACTO</name>
<feature type="transmembrane region" description="Helical" evidence="1">
    <location>
        <begin position="6"/>
        <end position="28"/>
    </location>
</feature>